<feature type="compositionally biased region" description="Low complexity" evidence="1">
    <location>
        <begin position="1460"/>
        <end position="1473"/>
    </location>
</feature>
<feature type="region of interest" description="Disordered" evidence="1">
    <location>
        <begin position="730"/>
        <end position="754"/>
    </location>
</feature>
<protein>
    <submittedName>
        <fullName evidence="2">Uncharacterized protein</fullName>
    </submittedName>
</protein>
<keyword evidence="3" id="KW-1185">Reference proteome</keyword>
<feature type="compositionally biased region" description="Basic residues" evidence="1">
    <location>
        <begin position="802"/>
        <end position="811"/>
    </location>
</feature>
<feature type="region of interest" description="Disordered" evidence="1">
    <location>
        <begin position="791"/>
        <end position="825"/>
    </location>
</feature>
<feature type="region of interest" description="Disordered" evidence="1">
    <location>
        <begin position="964"/>
        <end position="1058"/>
    </location>
</feature>
<evidence type="ECO:0000313" key="2">
    <source>
        <dbReference type="EMBL" id="PWN21169.1"/>
    </source>
</evidence>
<feature type="compositionally biased region" description="Low complexity" evidence="1">
    <location>
        <begin position="499"/>
        <end position="513"/>
    </location>
</feature>
<proteinExistence type="predicted"/>
<feature type="compositionally biased region" description="Polar residues" evidence="1">
    <location>
        <begin position="1342"/>
        <end position="1357"/>
    </location>
</feature>
<feature type="compositionally biased region" description="Pro residues" evidence="1">
    <location>
        <begin position="1034"/>
        <end position="1045"/>
    </location>
</feature>
<feature type="compositionally biased region" description="Basic residues" evidence="1">
    <location>
        <begin position="1373"/>
        <end position="1382"/>
    </location>
</feature>
<sequence length="1473" mass="162350">MSSTSTGAKRGGLRGSYASASVQARRGWRKASSGSRQRLVSDSHHTSHTTAVPLLATSSTQTIVLSASPDAGPSEGPGAEPEEDLYVDASGRVDPSSVQDPGPSRSFRSLVPRTASTGQTRAYELRTPRQLAKSRATDHAGPLQSTPIQRTGIPAASIGRSRQSLGSKEANVSVSRDRSFHLPDLRARCQALTTNAQAVLGFYADLLEREQAQDEPIAIDAHLISEMRRSWEPFESYKVNQLLPRAQFHHHFILIDEHASLLLPEGTGTIPPGLEEAMRLANLATFVHYVWNLPLDSVKDGSEDWPLRSFPELQDAWRVFWRIIIPQSDPITDEILTSYLELSTQVFCARLTLLSEKVRSGGATWKAAEAEARALLDDLLGAGAIQEAAASRHLNEKAVQDVLRSWSQISRIRRADVHQMRFDAEACRDIFKLSESAANITSLVVSLAQDLEVSLAENQAPHLLQELFPSPPGSLLDRRLEASVPPRRSNVAIPQARPEQGSAASLAESGSSQNPGWLKELVAGKKNRAPAAPASERSAETEQSQVSMSNSQVMRLLTAEEREAALAEMFSQSYSQASLGDDDDEGSLMTETEGRGAGELSAYFIPSEEEDEEVEVEQEDDLSVDFSIQDGQIVHKPLKIFDNAEASYESGEEMDDALQVVAPSPAKHLQIRGGRLRRVPAAEQANLFQPTGQGVRLTRFDSQSPSEVSLDLTPARAIRAQNFYGRRARAVNARKRAPETSSKVQQVARKRTRTITSASHRNVPGRAGLSSFIEVLVDQPSEDVRKAFRSHLTRAAQSSRSPPRRLTRAAARRQEEASATAMAEVQHSMDRMSVSHPAEHVDTVMADDIPAIPAGDQAQGRELEASQAVEADANHFENLGAFEGDNDRDVREARKQLTLEYWFARVRPGFEQFPQPVRTSSSPLPPSQQRSSHRDAVLIPDSQATAAPDQSEQIVEVVIDADEGVASDSSENMNEPSQSRTFGARRRQRAGQTGRRTVSGQRGRVIPPTPDSSEDELDEIFTQEEHAESEADAPAPPATPVPKKPGAPKGVGQRLRKPWTPEEVKCLLDAMYKLARNKEQTPNYKIYAEILSRHGKQGSDDHVLSGRSNDELKAKVRSELLRMARECESIPYWKKLYWDGIFNTKEGKAALRAGARGKPRRAPLSEVQHQAQSQRLRDQFPEDEDLRDAVMRDVFDPEARGGSDLSGQEQEDVDEEEAEAYDLASPQTSVDELEMEPDLRTQTPRPQTPPLRIFESHPQPQHRFTPPPPSVLKSPYRRRDSRAESHVHFEDSDQDEEAQADRRDTDIAYTPGSLASLRERLTAGPSQAIKRGRDLVQRYSRRSQPPETRQPMATLSSDEGEEEEEDGAEVSPRKRPRARPHAGRQSAPPAPVGGEALTLTAPLSLPAIAAAAEEASERPAEPSEEEVEVERATSEPPELPDTQVQQRRQSARIAPLRQSQTGRRQGRQTTGAL</sequence>
<feature type="region of interest" description="Disordered" evidence="1">
    <location>
        <begin position="914"/>
        <end position="934"/>
    </location>
</feature>
<reference evidence="2 3" key="1">
    <citation type="journal article" date="2018" name="Mol. Biol. Evol.">
        <title>Broad Genomic Sampling Reveals a Smut Pathogenic Ancestry of the Fungal Clade Ustilaginomycotina.</title>
        <authorList>
            <person name="Kijpornyongpan T."/>
            <person name="Mondo S.J."/>
            <person name="Barry K."/>
            <person name="Sandor L."/>
            <person name="Lee J."/>
            <person name="Lipzen A."/>
            <person name="Pangilinan J."/>
            <person name="LaButti K."/>
            <person name="Hainaut M."/>
            <person name="Henrissat B."/>
            <person name="Grigoriev I.V."/>
            <person name="Spatafora J.W."/>
            <person name="Aime M.C."/>
        </authorList>
    </citation>
    <scope>NUCLEOTIDE SEQUENCE [LARGE SCALE GENOMIC DNA]</scope>
    <source>
        <strain evidence="2 3">MCA 4718</strain>
    </source>
</reference>
<feature type="compositionally biased region" description="Basic and acidic residues" evidence="1">
    <location>
        <begin position="1277"/>
        <end position="1291"/>
    </location>
</feature>
<feature type="compositionally biased region" description="Polar residues" evidence="1">
    <location>
        <begin position="56"/>
        <end position="65"/>
    </location>
</feature>
<feature type="compositionally biased region" description="Low complexity" evidence="1">
    <location>
        <begin position="1395"/>
        <end position="1413"/>
    </location>
</feature>
<feature type="compositionally biased region" description="Acidic residues" evidence="1">
    <location>
        <begin position="1209"/>
        <end position="1220"/>
    </location>
</feature>
<dbReference type="EMBL" id="KZ819326">
    <property type="protein sequence ID" value="PWN21169.1"/>
    <property type="molecule type" value="Genomic_DNA"/>
</dbReference>
<evidence type="ECO:0000256" key="1">
    <source>
        <dbReference type="SAM" id="MobiDB-lite"/>
    </source>
</evidence>
<name>A0A316U7F6_9BASI</name>
<feature type="compositionally biased region" description="Acidic residues" evidence="1">
    <location>
        <begin position="1358"/>
        <end position="1368"/>
    </location>
</feature>
<feature type="region of interest" description="Disordered" evidence="1">
    <location>
        <begin position="1152"/>
        <end position="1184"/>
    </location>
</feature>
<organism evidence="2 3">
    <name type="scientific">Pseudomicrostroma glucosiphilum</name>
    <dbReference type="NCBI Taxonomy" id="1684307"/>
    <lineage>
        <taxon>Eukaryota</taxon>
        <taxon>Fungi</taxon>
        <taxon>Dikarya</taxon>
        <taxon>Basidiomycota</taxon>
        <taxon>Ustilaginomycotina</taxon>
        <taxon>Exobasidiomycetes</taxon>
        <taxon>Microstromatales</taxon>
        <taxon>Microstromatales incertae sedis</taxon>
        <taxon>Pseudomicrostroma</taxon>
    </lineage>
</organism>
<accession>A0A316U7F6</accession>
<feature type="region of interest" description="Disordered" evidence="1">
    <location>
        <begin position="1"/>
        <end position="83"/>
    </location>
</feature>
<feature type="compositionally biased region" description="Acidic residues" evidence="1">
    <location>
        <begin position="1012"/>
        <end position="1022"/>
    </location>
</feature>
<feature type="compositionally biased region" description="Polar residues" evidence="1">
    <location>
        <begin position="967"/>
        <end position="979"/>
    </location>
</feature>
<feature type="region of interest" description="Disordered" evidence="1">
    <location>
        <begin position="486"/>
        <end position="551"/>
    </location>
</feature>
<evidence type="ECO:0000313" key="3">
    <source>
        <dbReference type="Proteomes" id="UP000245942"/>
    </source>
</evidence>
<dbReference type="OrthoDB" id="3366990at2759"/>
<dbReference type="GeneID" id="37011337"/>
<feature type="region of interest" description="Disordered" evidence="1">
    <location>
        <begin position="127"/>
        <end position="149"/>
    </location>
</feature>
<feature type="region of interest" description="Disordered" evidence="1">
    <location>
        <begin position="1196"/>
        <end position="1473"/>
    </location>
</feature>
<gene>
    <name evidence="2" type="ORF">BCV69DRAFT_189131</name>
</gene>
<feature type="compositionally biased region" description="Low complexity" evidence="1">
    <location>
        <begin position="66"/>
        <end position="79"/>
    </location>
</feature>
<dbReference type="RefSeq" id="XP_025348329.1">
    <property type="nucleotide sequence ID" value="XM_025489603.1"/>
</dbReference>
<dbReference type="Proteomes" id="UP000245942">
    <property type="component" value="Unassembled WGS sequence"/>
</dbReference>
<feature type="region of interest" description="Disordered" evidence="1">
    <location>
        <begin position="91"/>
        <end position="110"/>
    </location>
</feature>